<proteinExistence type="predicted"/>
<evidence type="ECO:0000313" key="2">
    <source>
        <dbReference type="EMBL" id="KVH98796.1"/>
    </source>
</evidence>
<dbReference type="Gene3D" id="2.40.50.140">
    <property type="entry name" value="Nucleic acid-binding proteins"/>
    <property type="match status" value="1"/>
</dbReference>
<sequence length="218" mass="24806">MTAIVRKILVNKFNHLLKEGNIYVLKNFKVVENSGAFKVIDLNLKIIFTLLTKVENFDIHVPSIRMHGFQLSSEKIVNDRLNDDNILTGMSKTVNDRPTVERLPFHLPGEQPVQFNKNDILESVVVKSGVWNAKDKIWTRRKNGISIGIIYFTHLSSGERFYMRMLFVKGCTSYEHIGRVNGIIYPSFREANDAIGLLDGDDKLVDCLTKAANWATGH</sequence>
<comment type="caution">
    <text evidence="2">The sequence shown here is derived from an EMBL/GenBank/DDBJ whole genome shotgun (WGS) entry which is preliminary data.</text>
</comment>
<protein>
    <recommendedName>
        <fullName evidence="1">Replication protein A 70 kDa DNA-binding subunit B/D first OB fold domain-containing protein</fullName>
    </recommendedName>
</protein>
<accession>A0A103XXM9</accession>
<reference evidence="2 3" key="1">
    <citation type="journal article" date="2016" name="Sci. Rep.">
        <title>The genome sequence of the outbreeding globe artichoke constructed de novo incorporating a phase-aware low-pass sequencing strategy of F1 progeny.</title>
        <authorList>
            <person name="Scaglione D."/>
            <person name="Reyes-Chin-Wo S."/>
            <person name="Acquadro A."/>
            <person name="Froenicke L."/>
            <person name="Portis E."/>
            <person name="Beitel C."/>
            <person name="Tirone M."/>
            <person name="Mauro R."/>
            <person name="Lo Monaco A."/>
            <person name="Mauromicale G."/>
            <person name="Faccioli P."/>
            <person name="Cattivelli L."/>
            <person name="Rieseberg L."/>
            <person name="Michelmore R."/>
            <person name="Lanteri S."/>
        </authorList>
    </citation>
    <scope>NUCLEOTIDE SEQUENCE [LARGE SCALE GENOMIC DNA]</scope>
    <source>
        <strain evidence="2">2C</strain>
    </source>
</reference>
<dbReference type="Proteomes" id="UP000243975">
    <property type="component" value="Unassembled WGS sequence"/>
</dbReference>
<dbReference type="AlphaFoldDB" id="A0A103XXM9"/>
<gene>
    <name evidence="2" type="ORF">Ccrd_022977</name>
</gene>
<dbReference type="EMBL" id="LEKV01003682">
    <property type="protein sequence ID" value="KVH98796.1"/>
    <property type="molecule type" value="Genomic_DNA"/>
</dbReference>
<dbReference type="Gramene" id="KVH98796">
    <property type="protein sequence ID" value="KVH98796"/>
    <property type="gene ID" value="Ccrd_022977"/>
</dbReference>
<name>A0A103XXM9_CYNCS</name>
<dbReference type="Pfam" id="PF02721">
    <property type="entry name" value="DUF223"/>
    <property type="match status" value="1"/>
</dbReference>
<feature type="domain" description="Replication protein A 70 kDa DNA-binding subunit B/D first OB fold" evidence="1">
    <location>
        <begin position="1"/>
        <end position="55"/>
    </location>
</feature>
<dbReference type="CDD" id="cd04480">
    <property type="entry name" value="RPA1_DBD_A_like"/>
    <property type="match status" value="1"/>
</dbReference>
<organism evidence="2 3">
    <name type="scientific">Cynara cardunculus var. scolymus</name>
    <name type="common">Globe artichoke</name>
    <name type="synonym">Cynara scolymus</name>
    <dbReference type="NCBI Taxonomy" id="59895"/>
    <lineage>
        <taxon>Eukaryota</taxon>
        <taxon>Viridiplantae</taxon>
        <taxon>Streptophyta</taxon>
        <taxon>Embryophyta</taxon>
        <taxon>Tracheophyta</taxon>
        <taxon>Spermatophyta</taxon>
        <taxon>Magnoliopsida</taxon>
        <taxon>eudicotyledons</taxon>
        <taxon>Gunneridae</taxon>
        <taxon>Pentapetalae</taxon>
        <taxon>asterids</taxon>
        <taxon>campanulids</taxon>
        <taxon>Asterales</taxon>
        <taxon>Asteraceae</taxon>
        <taxon>Carduoideae</taxon>
        <taxon>Cardueae</taxon>
        <taxon>Carduinae</taxon>
        <taxon>Cynara</taxon>
    </lineage>
</organism>
<evidence type="ECO:0000313" key="3">
    <source>
        <dbReference type="Proteomes" id="UP000243975"/>
    </source>
</evidence>
<keyword evidence="3" id="KW-1185">Reference proteome</keyword>
<evidence type="ECO:0000259" key="1">
    <source>
        <dbReference type="Pfam" id="PF02721"/>
    </source>
</evidence>
<dbReference type="STRING" id="59895.A0A103XXM9"/>
<dbReference type="InterPro" id="IPR003871">
    <property type="entry name" value="RFA1B/D_OB_1st"/>
</dbReference>
<dbReference type="InterPro" id="IPR012340">
    <property type="entry name" value="NA-bd_OB-fold"/>
</dbReference>